<evidence type="ECO:0000313" key="9">
    <source>
        <dbReference type="EMBL" id="KJY48958.1"/>
    </source>
</evidence>
<dbReference type="InterPro" id="IPR011701">
    <property type="entry name" value="MFS"/>
</dbReference>
<evidence type="ECO:0000256" key="4">
    <source>
        <dbReference type="ARBA" id="ARBA00022692"/>
    </source>
</evidence>
<keyword evidence="6 7" id="KW-0472">Membrane</keyword>
<dbReference type="InterPro" id="IPR036259">
    <property type="entry name" value="MFS_trans_sf"/>
</dbReference>
<feature type="transmembrane region" description="Helical" evidence="7">
    <location>
        <begin position="6"/>
        <end position="31"/>
    </location>
</feature>
<evidence type="ECO:0000313" key="10">
    <source>
        <dbReference type="Proteomes" id="UP000033695"/>
    </source>
</evidence>
<dbReference type="PANTHER" id="PTHR42718:SF46">
    <property type="entry name" value="BLR6921 PROTEIN"/>
    <property type="match status" value="1"/>
</dbReference>
<feature type="transmembrane region" description="Helical" evidence="7">
    <location>
        <begin position="321"/>
        <end position="340"/>
    </location>
</feature>
<organism evidence="9 10">
    <name type="scientific">Bombilactobacillus mellis</name>
    <dbReference type="NCBI Taxonomy" id="1218508"/>
    <lineage>
        <taxon>Bacteria</taxon>
        <taxon>Bacillati</taxon>
        <taxon>Bacillota</taxon>
        <taxon>Bacilli</taxon>
        <taxon>Lactobacillales</taxon>
        <taxon>Lactobacillaceae</taxon>
        <taxon>Bombilactobacillus</taxon>
    </lineage>
</organism>
<feature type="transmembrane region" description="Helical" evidence="7">
    <location>
        <begin position="43"/>
        <end position="61"/>
    </location>
</feature>
<dbReference type="PATRIC" id="fig|1218508.4.peg.797"/>
<dbReference type="PANTHER" id="PTHR42718">
    <property type="entry name" value="MAJOR FACILITATOR SUPERFAMILY MULTIDRUG TRANSPORTER MFSC"/>
    <property type="match status" value="1"/>
</dbReference>
<keyword evidence="10" id="KW-1185">Reference proteome</keyword>
<feature type="transmembrane region" description="Helical" evidence="7">
    <location>
        <begin position="261"/>
        <end position="282"/>
    </location>
</feature>
<feature type="transmembrane region" description="Helical" evidence="7">
    <location>
        <begin position="161"/>
        <end position="184"/>
    </location>
</feature>
<feature type="transmembrane region" description="Helical" evidence="7">
    <location>
        <begin position="73"/>
        <end position="99"/>
    </location>
</feature>
<dbReference type="CDD" id="cd17321">
    <property type="entry name" value="MFS_MMR_MDR_like"/>
    <property type="match status" value="1"/>
</dbReference>
<dbReference type="InterPro" id="IPR004638">
    <property type="entry name" value="EmrB-like"/>
</dbReference>
<dbReference type="Proteomes" id="UP000033695">
    <property type="component" value="Unassembled WGS sequence"/>
</dbReference>
<dbReference type="AlphaFoldDB" id="A0A0F4KSE4"/>
<name>A0A0F4KSE4_9LACO</name>
<evidence type="ECO:0000256" key="7">
    <source>
        <dbReference type="SAM" id="Phobius"/>
    </source>
</evidence>
<dbReference type="Pfam" id="PF07690">
    <property type="entry name" value="MFS_1"/>
    <property type="match status" value="1"/>
</dbReference>
<accession>A0A0F4KSE4</accession>
<proteinExistence type="predicted"/>
<feature type="transmembrane region" description="Helical" evidence="7">
    <location>
        <begin position="223"/>
        <end position="241"/>
    </location>
</feature>
<evidence type="ECO:0000256" key="2">
    <source>
        <dbReference type="ARBA" id="ARBA00022448"/>
    </source>
</evidence>
<dbReference type="PROSITE" id="PS50850">
    <property type="entry name" value="MFS"/>
    <property type="match status" value="1"/>
</dbReference>
<dbReference type="EMBL" id="JXBZ01000007">
    <property type="protein sequence ID" value="KJY48958.1"/>
    <property type="molecule type" value="Genomic_DNA"/>
</dbReference>
<dbReference type="GO" id="GO:0022857">
    <property type="term" value="F:transmembrane transporter activity"/>
    <property type="evidence" value="ECO:0007669"/>
    <property type="project" value="InterPro"/>
</dbReference>
<dbReference type="RefSeq" id="WP_045922624.1">
    <property type="nucleotide sequence ID" value="NZ_JBHTHW010000003.1"/>
</dbReference>
<feature type="transmembrane region" description="Helical" evidence="7">
    <location>
        <begin position="131"/>
        <end position="154"/>
    </location>
</feature>
<dbReference type="HOGENOM" id="CLU_000960_28_3_9"/>
<feature type="transmembrane region" description="Helical" evidence="7">
    <location>
        <begin position="352"/>
        <end position="372"/>
    </location>
</feature>
<reference evidence="9 10" key="1">
    <citation type="submission" date="2014-12" db="EMBL/GenBank/DDBJ databases">
        <title>Comparative genomics of the lactic acid bacteria isolated from the honey bee gut.</title>
        <authorList>
            <person name="Ellegaard K.M."/>
            <person name="Tamarit D."/>
            <person name="Javelind E."/>
            <person name="Olofsson T."/>
            <person name="Andersson S.G."/>
            <person name="Vasquez A."/>
        </authorList>
    </citation>
    <scope>NUCLEOTIDE SEQUENCE [LARGE SCALE GENOMIC DNA]</scope>
    <source>
        <strain evidence="9 10">Hon2</strain>
    </source>
</reference>
<keyword evidence="2" id="KW-0813">Transport</keyword>
<dbReference type="NCBIfam" id="TIGR00711">
    <property type="entry name" value="efflux_EmrB"/>
    <property type="match status" value="1"/>
</dbReference>
<dbReference type="PRINTS" id="PR01036">
    <property type="entry name" value="TCRTETB"/>
</dbReference>
<keyword evidence="4 7" id="KW-0812">Transmembrane</keyword>
<comment type="subcellular location">
    <subcellularLocation>
        <location evidence="1">Cell membrane</location>
        <topology evidence="1">Multi-pass membrane protein</topology>
    </subcellularLocation>
</comment>
<feature type="transmembrane region" description="Helical" evidence="7">
    <location>
        <begin position="190"/>
        <end position="211"/>
    </location>
</feature>
<feature type="transmembrane region" description="Helical" evidence="7">
    <location>
        <begin position="294"/>
        <end position="315"/>
    </location>
</feature>
<feature type="transmembrane region" description="Helical" evidence="7">
    <location>
        <begin position="535"/>
        <end position="553"/>
    </location>
</feature>
<evidence type="ECO:0000256" key="5">
    <source>
        <dbReference type="ARBA" id="ARBA00022989"/>
    </source>
</evidence>
<dbReference type="OrthoDB" id="2321349at2"/>
<feature type="transmembrane region" description="Helical" evidence="7">
    <location>
        <begin position="392"/>
        <end position="410"/>
    </location>
</feature>
<keyword evidence="5 7" id="KW-1133">Transmembrane helix</keyword>
<dbReference type="Gene3D" id="1.20.1720.10">
    <property type="entry name" value="Multidrug resistance protein D"/>
    <property type="match status" value="1"/>
</dbReference>
<gene>
    <name evidence="9" type="ORF">JG29_07790</name>
</gene>
<dbReference type="GO" id="GO:0005886">
    <property type="term" value="C:plasma membrane"/>
    <property type="evidence" value="ECO:0007669"/>
    <property type="project" value="UniProtKB-SubCell"/>
</dbReference>
<feature type="domain" description="Major facilitator superfamily (MFS) profile" evidence="8">
    <location>
        <begin position="7"/>
        <end position="438"/>
    </location>
</feature>
<dbReference type="Gene3D" id="1.20.1250.20">
    <property type="entry name" value="MFS general substrate transporter like domains"/>
    <property type="match status" value="1"/>
</dbReference>
<evidence type="ECO:0000256" key="3">
    <source>
        <dbReference type="ARBA" id="ARBA00022475"/>
    </source>
</evidence>
<evidence type="ECO:0000259" key="8">
    <source>
        <dbReference type="PROSITE" id="PS50850"/>
    </source>
</evidence>
<evidence type="ECO:0000256" key="1">
    <source>
        <dbReference type="ARBA" id="ARBA00004651"/>
    </source>
</evidence>
<evidence type="ECO:0000256" key="6">
    <source>
        <dbReference type="ARBA" id="ARBA00023136"/>
    </source>
</evidence>
<comment type="caution">
    <text evidence="9">The sequence shown here is derived from an EMBL/GenBank/DDBJ whole genome shotgun (WGS) entry which is preliminary data.</text>
</comment>
<protein>
    <submittedName>
        <fullName evidence="9">Putative MDR permease</fullName>
    </submittedName>
</protein>
<dbReference type="InterPro" id="IPR020846">
    <property type="entry name" value="MFS_dom"/>
</dbReference>
<sequence>MNKSKLTVVASCIGIFLCMLDTTIMNIALPAIQTGLNVNLNDLSWALNIYTILFATLTIPLSKLSEKLGMHKFYVGGMIIFLLGSLISAFSSNITILIFGRAFQSLGAAVVFPLSMTIGISTVEISDRTKVIAALGVTQGLAAALGPLIGGVLTQFLSWRWIFLINIPLMIVSILICLYSLNFAEPSKNIPIDLIGCFLSMICLFSLTIVLVQGRKWGWTKSLTLLLVILAVISFVIFIIYEKNIDNPMIPMSLFSDRQFNGAALTILLSNLFLVAVTVILPTYFTKIQGKTELYASLLITPITVMIFICSPIAAILIAKWGARLVIFVGFLAMFIAYVMLCKINMDNQLQVIAACAILGFGYGVITGPITVLAASDFTGEKLTASQSVAGVLRQVGVVLAIAIFVTGLYSNMKVAKYNSIEYAVAKIQKLDLSQKQKKVMIITTKNGIESGNPRKKYSKNHISSNIRKKIINAEYNRVTGYKKEINFTMRKIIKTQITQKVNRQLNVTNKKINHCIQGIQKYSKREFSKAFIKLYANSLPFLLMALLVSLVFKKRKNYDSNQKNRA</sequence>
<keyword evidence="3" id="KW-1003">Cell membrane</keyword>
<dbReference type="SUPFAM" id="SSF103473">
    <property type="entry name" value="MFS general substrate transporter"/>
    <property type="match status" value="1"/>
</dbReference>